<dbReference type="STRING" id="1796606.A2G96_16845"/>
<gene>
    <name evidence="1" type="ORF">A2G96_16845</name>
</gene>
<sequence>MANLQVHLDNQFMPAPFGQGVTMSVVQVVTDPQGRVVGQPAHQVQAVVPDDITQELLAALNDKLGAVGLRLERLDA</sequence>
<dbReference type="AlphaFoldDB" id="A0A142JMF7"/>
<keyword evidence="2" id="KW-1185">Reference proteome</keyword>
<reference evidence="1 2" key="1">
    <citation type="submission" date="2016-03" db="EMBL/GenBank/DDBJ databases">
        <title>Complete genome sequence of a novel chlorpyrifos degrading bacterium, Cupriavidus nantongensis sp. X1.</title>
        <authorList>
            <person name="Fang L."/>
        </authorList>
    </citation>
    <scope>NUCLEOTIDE SEQUENCE [LARGE SCALE GENOMIC DNA]</scope>
    <source>
        <strain evidence="1 2">X1</strain>
    </source>
</reference>
<dbReference type="Proteomes" id="UP000075238">
    <property type="component" value="Chromosome 1"/>
</dbReference>
<accession>A0A142JMF7</accession>
<evidence type="ECO:0000313" key="2">
    <source>
        <dbReference type="Proteomes" id="UP000075238"/>
    </source>
</evidence>
<dbReference type="KEGG" id="cnan:A2G96_16845"/>
<name>A0A142JMF7_9BURK</name>
<evidence type="ECO:0000313" key="1">
    <source>
        <dbReference type="EMBL" id="AMR79269.1"/>
    </source>
</evidence>
<protein>
    <submittedName>
        <fullName evidence="1">Uncharacterized protein</fullName>
    </submittedName>
</protein>
<proteinExistence type="predicted"/>
<dbReference type="EMBL" id="CP014844">
    <property type="protein sequence ID" value="AMR79269.1"/>
    <property type="molecule type" value="Genomic_DNA"/>
</dbReference>
<organism evidence="1 2">
    <name type="scientific">Cupriavidus nantongensis</name>
    <dbReference type="NCBI Taxonomy" id="1796606"/>
    <lineage>
        <taxon>Bacteria</taxon>
        <taxon>Pseudomonadati</taxon>
        <taxon>Pseudomonadota</taxon>
        <taxon>Betaproteobacteria</taxon>
        <taxon>Burkholderiales</taxon>
        <taxon>Burkholderiaceae</taxon>
        <taxon>Cupriavidus</taxon>
    </lineage>
</organism>